<dbReference type="PANTHER" id="PTHR38926">
    <property type="entry name" value="F-BOX DOMAIN CONTAINING PROTEIN, EXPRESSED"/>
    <property type="match status" value="1"/>
</dbReference>
<dbReference type="OrthoDB" id="2900694at2759"/>
<evidence type="ECO:0008006" key="4">
    <source>
        <dbReference type="Google" id="ProtNLM"/>
    </source>
</evidence>
<dbReference type="Gene3D" id="3.80.10.10">
    <property type="entry name" value="Ribonuclease Inhibitor"/>
    <property type="match status" value="2"/>
</dbReference>
<protein>
    <recommendedName>
        <fullName evidence="4">F-box domain-containing protein</fullName>
    </recommendedName>
</protein>
<dbReference type="InterPro" id="IPR032675">
    <property type="entry name" value="LRR_dom_sf"/>
</dbReference>
<keyword evidence="3" id="KW-1185">Reference proteome</keyword>
<dbReference type="SUPFAM" id="SSF52047">
    <property type="entry name" value="RNI-like"/>
    <property type="match status" value="2"/>
</dbReference>
<dbReference type="AlphaFoldDB" id="A0A8H5CIQ9"/>
<reference evidence="2 3" key="1">
    <citation type="journal article" date="2020" name="ISME J.">
        <title>Uncovering the hidden diversity of litter-decomposition mechanisms in mushroom-forming fungi.</title>
        <authorList>
            <person name="Floudas D."/>
            <person name="Bentzer J."/>
            <person name="Ahren D."/>
            <person name="Johansson T."/>
            <person name="Persson P."/>
            <person name="Tunlid A."/>
        </authorList>
    </citation>
    <scope>NUCLEOTIDE SEQUENCE [LARGE SCALE GENOMIC DNA]</scope>
    <source>
        <strain evidence="2 3">CBS 175.51</strain>
    </source>
</reference>
<evidence type="ECO:0000256" key="1">
    <source>
        <dbReference type="SAM" id="SignalP"/>
    </source>
</evidence>
<feature type="signal peptide" evidence="1">
    <location>
        <begin position="1"/>
        <end position="21"/>
    </location>
</feature>
<proteinExistence type="predicted"/>
<comment type="caution">
    <text evidence="2">The sequence shown here is derived from an EMBL/GenBank/DDBJ whole genome shotgun (WGS) entry which is preliminary data.</text>
</comment>
<dbReference type="Proteomes" id="UP000541558">
    <property type="component" value="Unassembled WGS sequence"/>
</dbReference>
<dbReference type="PANTHER" id="PTHR38926:SF5">
    <property type="entry name" value="F-BOX AND LEUCINE-RICH REPEAT PROTEIN 6"/>
    <property type="match status" value="1"/>
</dbReference>
<keyword evidence="1" id="KW-0732">Signal</keyword>
<sequence length="1021" mass="116768">MLLTQAKAFFSLLLGESGASTDSPEPRWMRGAQDSSRLLNLPFELIWRIFFDYQYASRDDCALRLVCSALNGLVKHRVARRLRLPNNNVEREKWETLTSRGSVFSTVTDALYLEGFERDKRKRSGCVRYPFNEALHNAQTKYLCHSIARLKQVKTVHWKIYDRLKMNHDILKCLKQLPRLENIYFSADQSPKAMHLQYPWIAPGMSNLKSVSLNLYSQDHLPGNDKFGINALSNDIHKLLASCPTLEFLDLTGPSHVSIDLSSIIRDIPTKQEFKASVTSLRLRDMSLKPSPGMLLYLSQLTSLDIANNTGLNNELWEGLHKSHIKLRVVKVSHIPHSLLAYLSSYTGLREFHGIIWHRPRRNFDVPPKRVDTEARDRLFQSVLPLHKDSLEAICVSAPLYCNNEKDAQFWCVTEKQIAQLQQFSGLRTLEVAYAFNCDEDGVPVVELGSMPVMMAEKPFRTVSEALAPTPFTPPATRALVEQYGTPFAFGYDKQLVSRIFELEHDIRMLKTCRNSNRPVNRLPTEVLSHIFLILYWTVQAEAAENQKVFWIYSTHVCRQWRAVALGCATLWCDFACNMRGELMRTILPRSKNVPISVSLKCDGATDMAALGEVLSHTTRIRHLDLSSMGGFNPPSYNLALERLGPSAPLLTRLSLSYRGLVFDECLPGNFLKDGAPVLKHLTLKNLYLHWARIPFPPALTTLHLERSLSLVVHHGFAEMLETFRRLPHLEDLTLHDMLPEDDFQPGMKPVTFSKLKHLSLTDWGHIRNFLLGIRVPKTTFIHITFKGEGRWTSEVDACVAGIRELWRDDPLEWAKDSVEIINFFAVTDSYLNFAFRFDDVPETLDWEHHDKPHLTVDFISDSPGRPDLEFLVFFKEHFNLNSLSKLQFMKKSHFACRLVLEEFFAHLPILHSITFWKCDMSDFLHILDDDPACAEAEPSEVGSAVDPTAVAPCFPALHFLKIEEQHFKGNGTDTIIRVLGKRPKGHRIAFLSIHDCINIDETDAERIKEALPDLYSFRWS</sequence>
<organism evidence="2 3">
    <name type="scientific">Ephemerocybe angulata</name>
    <dbReference type="NCBI Taxonomy" id="980116"/>
    <lineage>
        <taxon>Eukaryota</taxon>
        <taxon>Fungi</taxon>
        <taxon>Dikarya</taxon>
        <taxon>Basidiomycota</taxon>
        <taxon>Agaricomycotina</taxon>
        <taxon>Agaricomycetes</taxon>
        <taxon>Agaricomycetidae</taxon>
        <taxon>Agaricales</taxon>
        <taxon>Agaricineae</taxon>
        <taxon>Psathyrellaceae</taxon>
        <taxon>Ephemerocybe</taxon>
    </lineage>
</organism>
<gene>
    <name evidence="2" type="ORF">D9611_001311</name>
</gene>
<evidence type="ECO:0000313" key="3">
    <source>
        <dbReference type="Proteomes" id="UP000541558"/>
    </source>
</evidence>
<dbReference type="EMBL" id="JAACJK010000001">
    <property type="protein sequence ID" value="KAF5341731.1"/>
    <property type="molecule type" value="Genomic_DNA"/>
</dbReference>
<evidence type="ECO:0000313" key="2">
    <source>
        <dbReference type="EMBL" id="KAF5341731.1"/>
    </source>
</evidence>
<feature type="chain" id="PRO_5033993834" description="F-box domain-containing protein" evidence="1">
    <location>
        <begin position="22"/>
        <end position="1021"/>
    </location>
</feature>
<accession>A0A8H5CIQ9</accession>
<name>A0A8H5CIQ9_9AGAR</name>